<dbReference type="AlphaFoldDB" id="A0A9X2F7M0"/>
<evidence type="ECO:0000313" key="1">
    <source>
        <dbReference type="EMBL" id="MCO6043820.1"/>
    </source>
</evidence>
<dbReference type="RefSeq" id="WP_252851924.1">
    <property type="nucleotide sequence ID" value="NZ_JAMXLR010000026.1"/>
</dbReference>
<dbReference type="Proteomes" id="UP001155241">
    <property type="component" value="Unassembled WGS sequence"/>
</dbReference>
<proteinExistence type="predicted"/>
<accession>A0A9X2F7M0</accession>
<dbReference type="EMBL" id="JAMXLR010000026">
    <property type="protein sequence ID" value="MCO6043820.1"/>
    <property type="molecule type" value="Genomic_DNA"/>
</dbReference>
<keyword evidence="2" id="KW-1185">Reference proteome</keyword>
<name>A0A9X2F7M0_9BACT</name>
<reference evidence="1" key="1">
    <citation type="submission" date="2022-06" db="EMBL/GenBank/DDBJ databases">
        <title>Aeoliella straminimaris, a novel planctomycete from sediments.</title>
        <authorList>
            <person name="Vitorino I.R."/>
            <person name="Lage O.M."/>
        </authorList>
    </citation>
    <scope>NUCLEOTIDE SEQUENCE</scope>
    <source>
        <strain evidence="1">ICT_H6.2</strain>
    </source>
</reference>
<sequence length="342" mass="38894">MPTLLHPTRRTTAPGVRNVGMLLVVCAWAMASSLLAQTMMPIDEFQAPAMPAESGDVWISQEPAGSSVIDPELTLSDYYSGGPYCEPCEPWTSQILPDGLIYRSYMAGPREPKMQLVHLEEVSSSETLWDVILGGRRAIWRYGTTNELRPEGWELDIEGGAIIRLNLDNERDVDTSDFRFGVPLTYGVGRWQYKFGYYHLSSHLGDEWIVRTPDWERKNYVRDAIIFGASFNPTPAWRLYGETAYAFFTAGGAEPWEFQFGAEYSQPGVTGYHGTPFFATNGHLREELNFGGDYALQFGWLWRGDSGSQFRAGFQWLTGHSNYYQFYNESEEQYGLGIWYDF</sequence>
<organism evidence="1 2">
    <name type="scientific">Aeoliella straminimaris</name>
    <dbReference type="NCBI Taxonomy" id="2954799"/>
    <lineage>
        <taxon>Bacteria</taxon>
        <taxon>Pseudomonadati</taxon>
        <taxon>Planctomycetota</taxon>
        <taxon>Planctomycetia</taxon>
        <taxon>Pirellulales</taxon>
        <taxon>Lacipirellulaceae</taxon>
        <taxon>Aeoliella</taxon>
    </lineage>
</organism>
<evidence type="ECO:0000313" key="2">
    <source>
        <dbReference type="Proteomes" id="UP001155241"/>
    </source>
</evidence>
<gene>
    <name evidence="1" type="ORF">NG895_07860</name>
</gene>
<protein>
    <submittedName>
        <fullName evidence="1">DUF1207 domain-containing protein</fullName>
    </submittedName>
</protein>
<dbReference type="Pfam" id="PF06727">
    <property type="entry name" value="DUF1207"/>
    <property type="match status" value="1"/>
</dbReference>
<comment type="caution">
    <text evidence="1">The sequence shown here is derived from an EMBL/GenBank/DDBJ whole genome shotgun (WGS) entry which is preliminary data.</text>
</comment>
<dbReference type="InterPro" id="IPR009599">
    <property type="entry name" value="DUF1207"/>
</dbReference>